<comment type="caution">
    <text evidence="2">The sequence shown here is derived from an EMBL/GenBank/DDBJ whole genome shotgun (WGS) entry which is preliminary data.</text>
</comment>
<dbReference type="Proteomes" id="UP000019197">
    <property type="component" value="Unassembled WGS sequence"/>
</dbReference>
<dbReference type="AlphaFoldDB" id="W1IUZ4"/>
<dbReference type="EMBL" id="CBXE010000067">
    <property type="protein sequence ID" value="CDL81416.1"/>
    <property type="molecule type" value="Genomic_DNA"/>
</dbReference>
<evidence type="ECO:0000313" key="2">
    <source>
        <dbReference type="EMBL" id="CDL81416.1"/>
    </source>
</evidence>
<name>W1IUZ4_9GAMM</name>
<reference evidence="2 3" key="1">
    <citation type="submission" date="2013-11" db="EMBL/GenBank/DDBJ databases">
        <title>Draft genome sequence and annotation of the entomopathogenic bacterium, Xenorhabdus cabanillasi strain JM26.</title>
        <authorList>
            <person name="Gualtieri M."/>
            <person name="Ogier J.C."/>
            <person name="Pages S."/>
            <person name="Givaudan A."/>
            <person name="Gaudriault S."/>
        </authorList>
    </citation>
    <scope>NUCLEOTIDE SEQUENCE [LARGE SCALE GENOMIC DNA]</scope>
    <source>
        <strain evidence="2 3">JM26</strain>
    </source>
</reference>
<sequence length="104" mass="11722">MSQYADRSPSGKKLGADKTGNPTWVEVPPPTPDMLQCQAESRKQYLMNGARDKIAPLQDAVDLDLDIVTEAEKSILTKWRKYRVLFNRVNCSTAPDIAWPEQSE</sequence>
<feature type="region of interest" description="Disordered" evidence="1">
    <location>
        <begin position="1"/>
        <end position="31"/>
    </location>
</feature>
<evidence type="ECO:0000313" key="3">
    <source>
        <dbReference type="Proteomes" id="UP000019197"/>
    </source>
</evidence>
<proteinExistence type="predicted"/>
<evidence type="ECO:0000256" key="1">
    <source>
        <dbReference type="SAM" id="MobiDB-lite"/>
    </source>
</evidence>
<dbReference type="OrthoDB" id="8596093at2"/>
<dbReference type="PANTHER" id="PTHR34413:SF2">
    <property type="entry name" value="PROPHAGE TAIL FIBER ASSEMBLY PROTEIN HOMOLOG TFAE-RELATED"/>
    <property type="match status" value="1"/>
</dbReference>
<dbReference type="InterPro" id="IPR051220">
    <property type="entry name" value="TFA_Chaperone"/>
</dbReference>
<dbReference type="InterPro" id="IPR003458">
    <property type="entry name" value="Phage_T4_Gp38_tail_assem"/>
</dbReference>
<accession>W1IUZ4</accession>
<dbReference type="PANTHER" id="PTHR34413">
    <property type="entry name" value="PROPHAGE TAIL FIBER ASSEMBLY PROTEIN HOMOLOG TFAE-RELATED-RELATED"/>
    <property type="match status" value="1"/>
</dbReference>
<gene>
    <name evidence="2" type="ORF">XCR1_1590011</name>
</gene>
<organism evidence="2 3">
    <name type="scientific">Xenorhabdus cabanillasii JM26</name>
    <dbReference type="NCBI Taxonomy" id="1427517"/>
    <lineage>
        <taxon>Bacteria</taxon>
        <taxon>Pseudomonadati</taxon>
        <taxon>Pseudomonadota</taxon>
        <taxon>Gammaproteobacteria</taxon>
        <taxon>Enterobacterales</taxon>
        <taxon>Morganellaceae</taxon>
        <taxon>Xenorhabdus</taxon>
    </lineage>
</organism>
<protein>
    <submittedName>
        <fullName evidence="2">Tail fiber assembly protein</fullName>
    </submittedName>
</protein>
<dbReference type="RefSeq" id="WP_051502302.1">
    <property type="nucleotide sequence ID" value="NZ_CAWLVK010000067.1"/>
</dbReference>
<dbReference type="Pfam" id="PF02413">
    <property type="entry name" value="Caudo_TAP"/>
    <property type="match status" value="1"/>
</dbReference>